<reference evidence="12" key="2">
    <citation type="submission" date="2021-04" db="EMBL/GenBank/DDBJ databases">
        <authorList>
            <person name="Gilroy R."/>
        </authorList>
    </citation>
    <scope>NUCLEOTIDE SEQUENCE</scope>
    <source>
        <strain evidence="12">CHK183-5548</strain>
    </source>
</reference>
<evidence type="ECO:0000313" key="12">
    <source>
        <dbReference type="EMBL" id="HJC47058.1"/>
    </source>
</evidence>
<dbReference type="GO" id="GO:0051536">
    <property type="term" value="F:iron-sulfur cluster binding"/>
    <property type="evidence" value="ECO:0007669"/>
    <property type="project" value="UniProtKB-KW"/>
</dbReference>
<evidence type="ECO:0000256" key="6">
    <source>
        <dbReference type="ARBA" id="ARBA00022723"/>
    </source>
</evidence>
<dbReference type="Pfam" id="PF07992">
    <property type="entry name" value="Pyr_redox_2"/>
    <property type="match status" value="1"/>
</dbReference>
<dbReference type="SUPFAM" id="SSF51395">
    <property type="entry name" value="FMN-linked oxidoreductases"/>
    <property type="match status" value="1"/>
</dbReference>
<dbReference type="CDD" id="cd02803">
    <property type="entry name" value="OYE_like_FMN_family"/>
    <property type="match status" value="1"/>
</dbReference>
<dbReference type="Gene3D" id="3.40.50.720">
    <property type="entry name" value="NAD(P)-binding Rossmann-like Domain"/>
    <property type="match status" value="1"/>
</dbReference>
<keyword evidence="9" id="KW-0411">Iron-sulfur</keyword>
<comment type="caution">
    <text evidence="12">The sequence shown here is derived from an EMBL/GenBank/DDBJ whole genome shotgun (WGS) entry which is preliminary data.</text>
</comment>
<evidence type="ECO:0000256" key="9">
    <source>
        <dbReference type="ARBA" id="ARBA00023014"/>
    </source>
</evidence>
<evidence type="ECO:0000256" key="4">
    <source>
        <dbReference type="ARBA" id="ARBA00022630"/>
    </source>
</evidence>
<dbReference type="Pfam" id="PF00724">
    <property type="entry name" value="Oxidored_FMN"/>
    <property type="match status" value="1"/>
</dbReference>
<dbReference type="Proteomes" id="UP000823883">
    <property type="component" value="Unassembled WGS sequence"/>
</dbReference>
<dbReference type="PANTHER" id="PTHR42917:SF2">
    <property type="entry name" value="2,4-DIENOYL-COA REDUCTASE [(2E)-ENOYL-COA-PRODUCING]"/>
    <property type="match status" value="1"/>
</dbReference>
<proteinExistence type="inferred from homology"/>
<organism evidence="12 13">
    <name type="scientific">Candidatus Lachnoclostridium pullistercoris</name>
    <dbReference type="NCBI Taxonomy" id="2838632"/>
    <lineage>
        <taxon>Bacteria</taxon>
        <taxon>Bacillati</taxon>
        <taxon>Bacillota</taxon>
        <taxon>Clostridia</taxon>
        <taxon>Lachnospirales</taxon>
        <taxon>Lachnospiraceae</taxon>
    </lineage>
</organism>
<protein>
    <submittedName>
        <fullName evidence="12">NAD(P)/FAD-dependent oxidoreductase</fullName>
    </submittedName>
</protein>
<comment type="similarity">
    <text evidence="3">In the N-terminal section; belongs to the NADH:flavin oxidoreductase/NADH oxidase family.</text>
</comment>
<evidence type="ECO:0000256" key="8">
    <source>
        <dbReference type="ARBA" id="ARBA00023004"/>
    </source>
</evidence>
<evidence type="ECO:0000259" key="10">
    <source>
        <dbReference type="Pfam" id="PF00724"/>
    </source>
</evidence>
<name>A0A9D2PDX5_9FIRM</name>
<feature type="domain" description="NADH:flavin oxidoreductase/NADH oxidase N-terminal" evidence="10">
    <location>
        <begin position="8"/>
        <end position="341"/>
    </location>
</feature>
<dbReference type="GO" id="GO:0010181">
    <property type="term" value="F:FMN binding"/>
    <property type="evidence" value="ECO:0007669"/>
    <property type="project" value="InterPro"/>
</dbReference>
<dbReference type="Gene3D" id="3.20.20.70">
    <property type="entry name" value="Aldolase class I"/>
    <property type="match status" value="1"/>
</dbReference>
<keyword evidence="7" id="KW-0560">Oxidoreductase</keyword>
<keyword evidence="4" id="KW-0285">Flavoprotein</keyword>
<evidence type="ECO:0000313" key="13">
    <source>
        <dbReference type="Proteomes" id="UP000823883"/>
    </source>
</evidence>
<keyword evidence="8" id="KW-0408">Iron</keyword>
<feature type="domain" description="FAD/NAD(P)-binding" evidence="11">
    <location>
        <begin position="389"/>
        <end position="615"/>
    </location>
</feature>
<evidence type="ECO:0000256" key="2">
    <source>
        <dbReference type="ARBA" id="ARBA00001966"/>
    </source>
</evidence>
<dbReference type="Gene3D" id="3.50.50.60">
    <property type="entry name" value="FAD/NAD(P)-binding domain"/>
    <property type="match status" value="1"/>
</dbReference>
<dbReference type="EMBL" id="DWWL01000020">
    <property type="protein sequence ID" value="HJC47058.1"/>
    <property type="molecule type" value="Genomic_DNA"/>
</dbReference>
<dbReference type="SUPFAM" id="SSF51905">
    <property type="entry name" value="FAD/NAD(P)-binding domain"/>
    <property type="match status" value="1"/>
</dbReference>
<evidence type="ECO:0000256" key="7">
    <source>
        <dbReference type="ARBA" id="ARBA00023002"/>
    </source>
</evidence>
<accession>A0A9D2PDX5</accession>
<keyword evidence="5" id="KW-0288">FMN</keyword>
<keyword evidence="6" id="KW-0479">Metal-binding</keyword>
<comment type="cofactor">
    <cofactor evidence="1">
        <name>FMN</name>
        <dbReference type="ChEBI" id="CHEBI:58210"/>
    </cofactor>
</comment>
<dbReference type="InterPro" id="IPR023753">
    <property type="entry name" value="FAD/NAD-binding_dom"/>
</dbReference>
<reference evidence="12" key="1">
    <citation type="journal article" date="2021" name="PeerJ">
        <title>Extensive microbial diversity within the chicken gut microbiome revealed by metagenomics and culture.</title>
        <authorList>
            <person name="Gilroy R."/>
            <person name="Ravi A."/>
            <person name="Getino M."/>
            <person name="Pursley I."/>
            <person name="Horton D.L."/>
            <person name="Alikhan N.F."/>
            <person name="Baker D."/>
            <person name="Gharbi K."/>
            <person name="Hall N."/>
            <person name="Watson M."/>
            <person name="Adriaenssens E.M."/>
            <person name="Foster-Nyarko E."/>
            <person name="Jarju S."/>
            <person name="Secka A."/>
            <person name="Antonio M."/>
            <person name="Oren A."/>
            <person name="Chaudhuri R.R."/>
            <person name="La Ragione R."/>
            <person name="Hildebrand F."/>
            <person name="Pallen M.J."/>
        </authorList>
    </citation>
    <scope>NUCLEOTIDE SEQUENCE</scope>
    <source>
        <strain evidence="12">CHK183-5548</strain>
    </source>
</reference>
<dbReference type="InterPro" id="IPR001155">
    <property type="entry name" value="OxRdtase_FMN_N"/>
</dbReference>
<gene>
    <name evidence="12" type="ORF">IAA04_03285</name>
</gene>
<evidence type="ECO:0000256" key="3">
    <source>
        <dbReference type="ARBA" id="ARBA00011048"/>
    </source>
</evidence>
<comment type="cofactor">
    <cofactor evidence="2">
        <name>[4Fe-4S] cluster</name>
        <dbReference type="ChEBI" id="CHEBI:49883"/>
    </cofactor>
</comment>
<evidence type="ECO:0000259" key="11">
    <source>
        <dbReference type="Pfam" id="PF07992"/>
    </source>
</evidence>
<dbReference type="PANTHER" id="PTHR42917">
    <property type="entry name" value="2,4-DIENOYL-COA REDUCTASE"/>
    <property type="match status" value="1"/>
</dbReference>
<dbReference type="AlphaFoldDB" id="A0A9D2PDX5"/>
<evidence type="ECO:0000256" key="5">
    <source>
        <dbReference type="ARBA" id="ARBA00022643"/>
    </source>
</evidence>
<sequence length="645" mass="70929">MNHQFPTLFSPCRIGNVEIKNRICKAPQTTGLSHMDGTVSSRLVRCYEDLAKGEVGMIIVEYAFVDRDCSKSASNQLGICDDEYIVGLGWLADTIKNYDCVPCIQIEHCGRQRFLGPPMKSASPNPWPLMYERYGQAAIPSELTIEEIHQLIEDFGRAALRAKTAGFQVVEIHGAHGYLITNFLSPFTNQRKDWYGGSRENRFRFLEQVFKRCKEYVGEDFPIIVRLSGTDYEPGGMTIEDTIYYAKRLEELGCAAIDVSGGDHHQMIHQVTPMQIPRGHNVWAAEAIKKEVSIPVFATGSITQPEFAEEILASGKADFISMGRPLLADPYWAKKAMEGHPEDISPCIRCNEGCLDRGNHLGKSINCTMNPLLGFEDALALKPAEHPGKIAVVGGGPAGLKAADAAALRGHQVTLFEKRKLGGYLHEASYPEFKADIRDALNYLITQVKKHGVTVVEKEAVLEDLDGFDGVIVATGASPAGLAVPGADRPNVTLAVDVLCEEAPKPTGKIVVIGGGLIGTETAVLFGQNPDNQVTIVEMLPEIMNGCSDSDHTIYREMIREHHIQVFTSSRVMEITEEGVIIERKGKRELVKADHVFLATGMKSNRGLYDQLKEKGCRVINVGDSLNTGKIYDAVHTGYKAGWKI</sequence>
<dbReference type="GO" id="GO:0016491">
    <property type="term" value="F:oxidoreductase activity"/>
    <property type="evidence" value="ECO:0007669"/>
    <property type="project" value="UniProtKB-KW"/>
</dbReference>
<dbReference type="GO" id="GO:0046872">
    <property type="term" value="F:metal ion binding"/>
    <property type="evidence" value="ECO:0007669"/>
    <property type="project" value="UniProtKB-KW"/>
</dbReference>
<dbReference type="InterPro" id="IPR051793">
    <property type="entry name" value="NADH:flavin_oxidoreductase"/>
</dbReference>
<dbReference type="PRINTS" id="PR00368">
    <property type="entry name" value="FADPNR"/>
</dbReference>
<dbReference type="InterPro" id="IPR036188">
    <property type="entry name" value="FAD/NAD-bd_sf"/>
</dbReference>
<evidence type="ECO:0000256" key="1">
    <source>
        <dbReference type="ARBA" id="ARBA00001917"/>
    </source>
</evidence>
<dbReference type="InterPro" id="IPR013785">
    <property type="entry name" value="Aldolase_TIM"/>
</dbReference>